<dbReference type="Pfam" id="PF08751">
    <property type="entry name" value="TrwC"/>
    <property type="match status" value="1"/>
</dbReference>
<dbReference type="NCBIfam" id="NF041492">
    <property type="entry name" value="MobF"/>
    <property type="match status" value="1"/>
</dbReference>
<dbReference type="Gene3D" id="2.30.30.940">
    <property type="match status" value="1"/>
</dbReference>
<dbReference type="Gene3D" id="3.40.50.300">
    <property type="entry name" value="P-loop containing nucleotide triphosphate hydrolases"/>
    <property type="match status" value="2"/>
</dbReference>
<dbReference type="RefSeq" id="WP_242658268.1">
    <property type="nucleotide sequence ID" value="NZ_FNCF01000003.1"/>
</dbReference>
<dbReference type="Proteomes" id="UP000198863">
    <property type="component" value="Unassembled WGS sequence"/>
</dbReference>
<dbReference type="CDD" id="cd03364">
    <property type="entry name" value="TOPRIM_DnaG_primases"/>
    <property type="match status" value="1"/>
</dbReference>
<evidence type="ECO:0000313" key="4">
    <source>
        <dbReference type="Proteomes" id="UP000198863"/>
    </source>
</evidence>
<organism evidence="3 4">
    <name type="scientific">Klenkia brasiliensis</name>
    <dbReference type="NCBI Taxonomy" id="333142"/>
    <lineage>
        <taxon>Bacteria</taxon>
        <taxon>Bacillati</taxon>
        <taxon>Actinomycetota</taxon>
        <taxon>Actinomycetes</taxon>
        <taxon>Geodermatophilales</taxon>
        <taxon>Geodermatophilaceae</taxon>
        <taxon>Klenkia</taxon>
    </lineage>
</organism>
<dbReference type="InterPro" id="IPR034151">
    <property type="entry name" value="TOPRIM_DnaG_bac"/>
</dbReference>
<protein>
    <submittedName>
        <fullName evidence="3">DNA primase, catalytic core</fullName>
    </submittedName>
</protein>
<gene>
    <name evidence="3" type="ORF">SAMN05660324_1941</name>
</gene>
<feature type="domain" description="TrwC relaxase" evidence="2">
    <location>
        <begin position="8"/>
        <end position="409"/>
    </location>
</feature>
<dbReference type="SUPFAM" id="SSF52540">
    <property type="entry name" value="P-loop containing nucleoside triphosphate hydrolases"/>
    <property type="match status" value="2"/>
</dbReference>
<dbReference type="Pfam" id="PF13155">
    <property type="entry name" value="Toprim_2"/>
    <property type="match status" value="1"/>
</dbReference>
<dbReference type="GO" id="GO:0005737">
    <property type="term" value="C:cytoplasm"/>
    <property type="evidence" value="ECO:0007669"/>
    <property type="project" value="TreeGrafter"/>
</dbReference>
<dbReference type="CDD" id="cd18809">
    <property type="entry name" value="SF1_C_RecD"/>
    <property type="match status" value="1"/>
</dbReference>
<reference evidence="4" key="1">
    <citation type="submission" date="2016-10" db="EMBL/GenBank/DDBJ databases">
        <authorList>
            <person name="Varghese N."/>
            <person name="Submissions S."/>
        </authorList>
    </citation>
    <scope>NUCLEOTIDE SEQUENCE [LARGE SCALE GENOMIC DNA]</scope>
    <source>
        <strain evidence="4">DSM 44526</strain>
    </source>
</reference>
<dbReference type="InterPro" id="IPR014862">
    <property type="entry name" value="TrwC"/>
</dbReference>
<dbReference type="PANTHER" id="PTHR30313:SF2">
    <property type="entry name" value="DNA PRIMASE"/>
    <property type="match status" value="1"/>
</dbReference>
<evidence type="ECO:0000259" key="2">
    <source>
        <dbReference type="Pfam" id="PF08751"/>
    </source>
</evidence>
<dbReference type="InterPro" id="IPR013264">
    <property type="entry name" value="DNAG_N"/>
</dbReference>
<dbReference type="Gene3D" id="3.40.1360.10">
    <property type="match status" value="1"/>
</dbReference>
<dbReference type="PANTHER" id="PTHR30313">
    <property type="entry name" value="DNA PRIMASE"/>
    <property type="match status" value="1"/>
</dbReference>
<dbReference type="InterPro" id="IPR027417">
    <property type="entry name" value="P-loop_NTPase"/>
</dbReference>
<dbReference type="SUPFAM" id="SSF55464">
    <property type="entry name" value="Origin of replication-binding domain, RBD-like"/>
    <property type="match status" value="1"/>
</dbReference>
<feature type="domain" description="DNA primase DNAG catalytic core N-terminal" evidence="1">
    <location>
        <begin position="1337"/>
        <end position="1455"/>
    </location>
</feature>
<proteinExistence type="predicted"/>
<dbReference type="InterPro" id="IPR037068">
    <property type="entry name" value="DNA_primase_core_N_sf"/>
</dbReference>
<name>A0A1G7SAJ2_9ACTN</name>
<dbReference type="Gene3D" id="3.90.980.10">
    <property type="entry name" value="DNA primase, catalytic core, N-terminal domain"/>
    <property type="match status" value="1"/>
</dbReference>
<sequence>MTVHKLTAGDGYTYLSRQVAAQDADGPGVGGLSAYYTAKGESPGRWLGRGLEALTGEGLGPRVTEAQMRALFGEGCHPDRDRIATELTSAGATAAEVGRATRLGAPYRVFAAAGEFRQRCAVAYREHNAAHEEARGTPVPQEDRARIRTAITVQMFSEAFGRAPLDVRELSGHMARISRQATTAVAGYDLTFSPVKSVSTLWAIAPPEIAAAIEQAHDDAVLDVINWLEDHATYTRTGRHGVAQVDVHGLLGAAFTHRDSRAGDPDLHTHVAISNKVQTLTGRWLALDGRPIYKNTVAASERYNTRIEALLTERLGVRFAERRDGNTNKRPIREIVGIDGSLPRMWSSRRAAIDTRRAVLTATFQFDHGRPPTVREAIQLAQQANLETRDVKHEPRSHAEQRATWRAEALTVLGDADGLTRYVDGALNPVHRPAPPAITDQWLHDVARATVDRVALARATWEEPHLRAEAERRARHAGVPYVELDTAVDRVVTRALSPPFSLRITPDRDDGEPDPLRRLDGTSVFDVDGATVHTSDQVLDAERLIIDAAGRFDGHVTPTHSVHEALEKASAIGPPLNPGQTDFVRQLATSGSRVQAALAPAGTGKTTALGVLAEAWRAGGGTVIGLAPSAAASAVLRHKLADTTDTVAKFVHSMRTGADTPDWMASLGPGSLVIVDEAGAAATGDLAAVVDAVVTAGGSVRLVGDDQQLGAIGAGGLLTDLALTYGAVHLTEVVRFTHRDTGAPNAVEGAVSLALRDGDPAALAYYADRGRFHVGDLATCLDQAFGAWQADRAAGLDALMLAPTRDVVRELNDRARAERLDREGRGGPEVAFADGTAGSVGDVVITRRNDRTLASGRAGWVTNGDRWTIAAVRLSGAIDVVHNQTAALVTLPPDYVRADVTLGYASTVHGAQGVTADASHTVVTGTESRQQLYVALTRGRHANHAFITVAGDGDTHSAITRDGVLPPTAVEILQRILARDSAPQSANSALAQANNPAQLLAAEVDRYVHSLATAAEDLVGADVMATIDEAAEAAFSGLPDEPAYPALRADLALQAAAGYDAIEVLRSAVNDPRGLHNARDVAAVLDWRIKAPEPDGPPPPLPWLHATPQALADHPVWGSYLARRADCIRERTTTISDAAADWTPDSAPAWSQPLIGAPELIRELAVWRAAGGTEPSDPRPTGAPSFTAADLAHQRRLDTRVRQILSATTTEAVQWAAQLRDAAPGIDTDPYWPVLLDRLVSSRLADPDGTGLLEAATTTPLPDELPAAALWWRLLEHLPAHDGQDTGMGARVNLTPPPAPAPGGSLHDADEAARRRALELNELAAAFFDDAYGGSWAQTYLVDRLGTDPRESTNYTVGYAPGGWTQLVDHLRGAGVSEDDLLASGLASRTSNGRLIDRFRDRVVFAIRDDVGIVGWIGRRHPDADMAPHPGSPKYLNTAETLAFVKGRHLFGLAENRPTVRHGATPVLVEGPVDALAVTIAGAGNFIGIAPLGTAFTDEQADRLMVSVQDGAPSVIVGMDSDPAGRRSSEGIFWKLIDRAEVRSLALTEGSDPADTIRDRGTAALASALESHVGLADVVVDARINEVADRLDTVEGQVAATRRSAEVIASVPVPQWPALLTHVVARTGIAPDIALAETLAAADRRTHAVSRSDLAVNVSEDRYEIAQAQAQKRWSRTCGPGLLEPARHRSR</sequence>
<evidence type="ECO:0000259" key="1">
    <source>
        <dbReference type="Pfam" id="PF08275"/>
    </source>
</evidence>
<dbReference type="Pfam" id="PF13604">
    <property type="entry name" value="AAA_30"/>
    <property type="match status" value="1"/>
</dbReference>
<dbReference type="SUPFAM" id="SSF56731">
    <property type="entry name" value="DNA primase core"/>
    <property type="match status" value="1"/>
</dbReference>
<dbReference type="Pfam" id="PF08275">
    <property type="entry name" value="DNAG_N"/>
    <property type="match status" value="1"/>
</dbReference>
<dbReference type="GO" id="GO:0006269">
    <property type="term" value="P:DNA replication, synthesis of primer"/>
    <property type="evidence" value="ECO:0007669"/>
    <property type="project" value="TreeGrafter"/>
</dbReference>
<dbReference type="InterPro" id="IPR050219">
    <property type="entry name" value="DnaG_primase"/>
</dbReference>
<keyword evidence="4" id="KW-1185">Reference proteome</keyword>
<evidence type="ECO:0000313" key="3">
    <source>
        <dbReference type="EMBL" id="SDG19954.1"/>
    </source>
</evidence>
<accession>A0A1G7SAJ2</accession>
<dbReference type="EMBL" id="FNCF01000003">
    <property type="protein sequence ID" value="SDG19954.1"/>
    <property type="molecule type" value="Genomic_DNA"/>
</dbReference>